<keyword evidence="9 10" id="KW-0998">Cell outer membrane</keyword>
<dbReference type="InterPro" id="IPR010949">
    <property type="entry name" value="TonB_Hb/transfer/lactofer_rcpt"/>
</dbReference>
<dbReference type="CDD" id="cd01347">
    <property type="entry name" value="ligand_gated_channel"/>
    <property type="match status" value="1"/>
</dbReference>
<dbReference type="Pfam" id="PF07715">
    <property type="entry name" value="Plug"/>
    <property type="match status" value="1"/>
</dbReference>
<feature type="domain" description="TonB-dependent receptor-like beta-barrel" evidence="13">
    <location>
        <begin position="238"/>
        <end position="682"/>
    </location>
</feature>
<accession>A0A545U0Y0</accession>
<keyword evidence="3 10" id="KW-0813">Transport</keyword>
<keyword evidence="5 10" id="KW-0812">Transmembrane</keyword>
<dbReference type="Gene3D" id="2.40.170.20">
    <property type="entry name" value="TonB-dependent receptor, beta-barrel domain"/>
    <property type="match status" value="1"/>
</dbReference>
<dbReference type="RefSeq" id="WP_142894105.1">
    <property type="nucleotide sequence ID" value="NZ_ML660052.1"/>
</dbReference>
<evidence type="ECO:0000256" key="7">
    <source>
        <dbReference type="ARBA" id="ARBA00023077"/>
    </source>
</evidence>
<sequence>MAGFMGPIQRVKAFTLTTLGTCLLTAAVQAQDVVQAQGSDGTHDKILDPISVTATRNPIKAFEYPGMVTVVGREEIESRQASTPDDILNFVPNVEFTGGPRRTGEVPSIRGFDGPDVIVLIDGARQNFGSAHDGRFFVDPSLLKQVEVLRGPASSLYGSGGTGGVIEFQTIDASDFLAPDETFGAKVSAGYQTVNRERLGTMTGFATPVEGLDFVGSITRRESGSIELGDGSELNNTDDDIVSGLFKGSYEFADHHSIEGSFSTFRNDAQEPNNGQATTSDVFDKEVQSDNYRVAYKYDNPNNDLINLDVIAYYTDQRVDEVELDPATFAVTGELLKRNVDTYGFRLDNRSRLSLSEDIGVTFTYGGEYYEDEQDGARGSGDRDGVPDAEASFFGAFSQAEITVSEAFGVIPGDFLIIPGLRFDSYEVSSSIADSNEETALSPRLGVSYLPTDWLLVFANYAEAFRAPTFDELFTTGTHFQIPIGPGVVNRFVPNSDLSPQTTQTFEFGGGLTFNEVMEPGDLLQFKASHFLIWGEDFIDQDVDQPTPFVDCNPFIPGNCDGTTTTFNVPEAKLWGSEIEASYENDRFLVSLGFSRIDGENEETGEKIGTLTPDQVTVNTAVKLPEINSLVGWRVLAADKFDEVDTEAEERDGYAVHDVYFSWQPTDDLLQGIRVDLGVDNIFDKSYERVNTNANEPGRNFKGLVSYSLKW</sequence>
<dbReference type="InterPro" id="IPR039426">
    <property type="entry name" value="TonB-dep_rcpt-like"/>
</dbReference>
<dbReference type="InterPro" id="IPR011276">
    <property type="entry name" value="TonB_haem/Hb_rcpt"/>
</dbReference>
<evidence type="ECO:0000259" key="14">
    <source>
        <dbReference type="Pfam" id="PF07715"/>
    </source>
</evidence>
<evidence type="ECO:0000256" key="1">
    <source>
        <dbReference type="ARBA" id="ARBA00004571"/>
    </source>
</evidence>
<dbReference type="GO" id="GO:0015232">
    <property type="term" value="F:heme transmembrane transporter activity"/>
    <property type="evidence" value="ECO:0007669"/>
    <property type="project" value="InterPro"/>
</dbReference>
<dbReference type="GO" id="GO:0009279">
    <property type="term" value="C:cell outer membrane"/>
    <property type="evidence" value="ECO:0007669"/>
    <property type="project" value="UniProtKB-SubCell"/>
</dbReference>
<comment type="subcellular location">
    <subcellularLocation>
        <location evidence="1 10">Cell outer membrane</location>
        <topology evidence="1 10">Multi-pass membrane protein</topology>
    </subcellularLocation>
</comment>
<evidence type="ECO:0000256" key="10">
    <source>
        <dbReference type="PROSITE-ProRule" id="PRU01360"/>
    </source>
</evidence>
<comment type="caution">
    <text evidence="15">The sequence shown here is derived from an EMBL/GenBank/DDBJ whole genome shotgun (WGS) entry which is preliminary data.</text>
</comment>
<evidence type="ECO:0000256" key="12">
    <source>
        <dbReference type="SAM" id="SignalP"/>
    </source>
</evidence>
<evidence type="ECO:0000256" key="9">
    <source>
        <dbReference type="ARBA" id="ARBA00023237"/>
    </source>
</evidence>
<dbReference type="InterPro" id="IPR037066">
    <property type="entry name" value="Plug_dom_sf"/>
</dbReference>
<name>A0A545U0Y0_9PROT</name>
<dbReference type="SUPFAM" id="SSF56935">
    <property type="entry name" value="Porins"/>
    <property type="match status" value="1"/>
</dbReference>
<evidence type="ECO:0000313" key="16">
    <source>
        <dbReference type="Proteomes" id="UP000315252"/>
    </source>
</evidence>
<feature type="chain" id="PRO_5022089439" evidence="12">
    <location>
        <begin position="31"/>
        <end position="711"/>
    </location>
</feature>
<evidence type="ECO:0000256" key="11">
    <source>
        <dbReference type="RuleBase" id="RU003357"/>
    </source>
</evidence>
<evidence type="ECO:0000256" key="4">
    <source>
        <dbReference type="ARBA" id="ARBA00022452"/>
    </source>
</evidence>
<dbReference type="PROSITE" id="PS52016">
    <property type="entry name" value="TONB_DEPENDENT_REC_3"/>
    <property type="match status" value="1"/>
</dbReference>
<dbReference type="Pfam" id="PF00593">
    <property type="entry name" value="TonB_dep_Rec_b-barrel"/>
    <property type="match status" value="1"/>
</dbReference>
<keyword evidence="4 10" id="KW-1134">Transmembrane beta strand</keyword>
<dbReference type="GO" id="GO:0044718">
    <property type="term" value="P:siderophore transmembrane transport"/>
    <property type="evidence" value="ECO:0007669"/>
    <property type="project" value="TreeGrafter"/>
</dbReference>
<evidence type="ECO:0000256" key="6">
    <source>
        <dbReference type="ARBA" id="ARBA00022729"/>
    </source>
</evidence>
<feature type="domain" description="TonB-dependent receptor plug" evidence="14">
    <location>
        <begin position="62"/>
        <end position="165"/>
    </location>
</feature>
<dbReference type="PANTHER" id="PTHR30069">
    <property type="entry name" value="TONB-DEPENDENT OUTER MEMBRANE RECEPTOR"/>
    <property type="match status" value="1"/>
</dbReference>
<evidence type="ECO:0000256" key="2">
    <source>
        <dbReference type="ARBA" id="ARBA00009810"/>
    </source>
</evidence>
<gene>
    <name evidence="15" type="ORF">FKG95_00625</name>
</gene>
<dbReference type="EMBL" id="VHSH01000001">
    <property type="protein sequence ID" value="TQV83140.1"/>
    <property type="molecule type" value="Genomic_DNA"/>
</dbReference>
<protein>
    <submittedName>
        <fullName evidence="15">TonB-dependent hemoglobin/transferrin/lactoferrin family receptor</fullName>
    </submittedName>
</protein>
<evidence type="ECO:0000259" key="13">
    <source>
        <dbReference type="Pfam" id="PF00593"/>
    </source>
</evidence>
<dbReference type="InterPro" id="IPR000531">
    <property type="entry name" value="Beta-barrel_TonB"/>
</dbReference>
<dbReference type="InterPro" id="IPR036942">
    <property type="entry name" value="Beta-barrel_TonB_sf"/>
</dbReference>
<keyword evidence="15" id="KW-0675">Receptor</keyword>
<feature type="signal peptide" evidence="12">
    <location>
        <begin position="1"/>
        <end position="30"/>
    </location>
</feature>
<dbReference type="PANTHER" id="PTHR30069:SF41">
    <property type="entry name" value="HEME_HEMOPEXIN UTILIZATION PROTEIN C"/>
    <property type="match status" value="1"/>
</dbReference>
<dbReference type="Gene3D" id="2.170.130.10">
    <property type="entry name" value="TonB-dependent receptor, plug domain"/>
    <property type="match status" value="1"/>
</dbReference>
<dbReference type="AlphaFoldDB" id="A0A545U0Y0"/>
<dbReference type="InterPro" id="IPR012910">
    <property type="entry name" value="Plug_dom"/>
</dbReference>
<keyword evidence="16" id="KW-1185">Reference proteome</keyword>
<proteinExistence type="inferred from homology"/>
<reference evidence="15 16" key="1">
    <citation type="submission" date="2019-06" db="EMBL/GenBank/DDBJ databases">
        <title>Whole genome sequence for Rhodospirillaceae sp. R148.</title>
        <authorList>
            <person name="Wang G."/>
        </authorList>
    </citation>
    <scope>NUCLEOTIDE SEQUENCE [LARGE SCALE GENOMIC DNA]</scope>
    <source>
        <strain evidence="15 16">R148</strain>
    </source>
</reference>
<organism evidence="15 16">
    <name type="scientific">Denitrobaculum tricleocarpae</name>
    <dbReference type="NCBI Taxonomy" id="2591009"/>
    <lineage>
        <taxon>Bacteria</taxon>
        <taxon>Pseudomonadati</taxon>
        <taxon>Pseudomonadota</taxon>
        <taxon>Alphaproteobacteria</taxon>
        <taxon>Rhodospirillales</taxon>
        <taxon>Rhodospirillaceae</taxon>
        <taxon>Denitrobaculum</taxon>
    </lineage>
</organism>
<dbReference type="NCBIfam" id="TIGR01785">
    <property type="entry name" value="TonB-hemin"/>
    <property type="match status" value="1"/>
</dbReference>
<dbReference type="Proteomes" id="UP000315252">
    <property type="component" value="Unassembled WGS sequence"/>
</dbReference>
<dbReference type="NCBIfam" id="TIGR01786">
    <property type="entry name" value="TonB-hemlactrns"/>
    <property type="match status" value="1"/>
</dbReference>
<evidence type="ECO:0000313" key="15">
    <source>
        <dbReference type="EMBL" id="TQV83140.1"/>
    </source>
</evidence>
<dbReference type="OrthoDB" id="9760333at2"/>
<keyword evidence="7 11" id="KW-0798">TonB box</keyword>
<comment type="similarity">
    <text evidence="2 10 11">Belongs to the TonB-dependent receptor family.</text>
</comment>
<keyword evidence="8 10" id="KW-0472">Membrane</keyword>
<evidence type="ECO:0000256" key="3">
    <source>
        <dbReference type="ARBA" id="ARBA00022448"/>
    </source>
</evidence>
<evidence type="ECO:0000256" key="8">
    <source>
        <dbReference type="ARBA" id="ARBA00023136"/>
    </source>
</evidence>
<evidence type="ECO:0000256" key="5">
    <source>
        <dbReference type="ARBA" id="ARBA00022692"/>
    </source>
</evidence>
<dbReference type="GO" id="GO:0015344">
    <property type="term" value="F:siderophore uptake transmembrane transporter activity"/>
    <property type="evidence" value="ECO:0007669"/>
    <property type="project" value="TreeGrafter"/>
</dbReference>
<keyword evidence="6 12" id="KW-0732">Signal</keyword>